<dbReference type="Pfam" id="PF00216">
    <property type="entry name" value="Bac_DNA_binding"/>
    <property type="match status" value="1"/>
</dbReference>
<evidence type="ECO:0000256" key="2">
    <source>
        <dbReference type="ARBA" id="ARBA00023067"/>
    </source>
</evidence>
<dbReference type="PROSITE" id="PS00045">
    <property type="entry name" value="HISTONE_LIKE"/>
    <property type="match status" value="1"/>
</dbReference>
<evidence type="ECO:0000313" key="6">
    <source>
        <dbReference type="Proteomes" id="UP000775500"/>
    </source>
</evidence>
<dbReference type="InterPro" id="IPR010992">
    <property type="entry name" value="IHF-like_DNA-bd_dom_sf"/>
</dbReference>
<dbReference type="CDD" id="cd13831">
    <property type="entry name" value="HU"/>
    <property type="match status" value="1"/>
</dbReference>
<dbReference type="GO" id="GO:0003677">
    <property type="term" value="F:DNA binding"/>
    <property type="evidence" value="ECO:0007669"/>
    <property type="project" value="UniProtKB-KW"/>
</dbReference>
<keyword evidence="3 5" id="KW-0238">DNA-binding</keyword>
<dbReference type="InterPro" id="IPR020816">
    <property type="entry name" value="Histone-like_DNA-bd_CS"/>
</dbReference>
<proteinExistence type="inferred from homology"/>
<evidence type="ECO:0000256" key="3">
    <source>
        <dbReference type="ARBA" id="ARBA00023125"/>
    </source>
</evidence>
<dbReference type="RefSeq" id="WP_204684915.1">
    <property type="nucleotide sequence ID" value="NZ_JACJLU010000002.1"/>
</dbReference>
<reference evidence="5 6" key="1">
    <citation type="journal article" date="2021" name="Sci. Rep.">
        <title>The distribution of antibiotic resistance genes in chicken gut microbiota commensals.</title>
        <authorList>
            <person name="Juricova H."/>
            <person name="Matiasovicova J."/>
            <person name="Kubasova T."/>
            <person name="Cejkova D."/>
            <person name="Rychlik I."/>
        </authorList>
    </citation>
    <scope>NUCLEOTIDE SEQUENCE [LARGE SCALE GENOMIC DNA]</scope>
    <source>
        <strain evidence="5 6">An423</strain>
    </source>
</reference>
<dbReference type="PANTHER" id="PTHR33175:SF3">
    <property type="entry name" value="DNA-BINDING PROTEIN HU-BETA"/>
    <property type="match status" value="1"/>
</dbReference>
<evidence type="ECO:0000256" key="1">
    <source>
        <dbReference type="ARBA" id="ARBA00010529"/>
    </source>
</evidence>
<dbReference type="PANTHER" id="PTHR33175">
    <property type="entry name" value="DNA-BINDING PROTEIN HU"/>
    <property type="match status" value="1"/>
</dbReference>
<keyword evidence="6" id="KW-1185">Reference proteome</keyword>
<gene>
    <name evidence="5" type="ORF">H5982_02515</name>
</gene>
<dbReference type="SMART" id="SM00411">
    <property type="entry name" value="BHL"/>
    <property type="match status" value="1"/>
</dbReference>
<dbReference type="EMBL" id="JACJLU010000002">
    <property type="protein sequence ID" value="MBM6830981.1"/>
    <property type="molecule type" value="Genomic_DNA"/>
</dbReference>
<sequence>MLTKKNLQELVKDELATTAQEAEAAVNVILEAIRSELEKGESVSIAGFGTFSVVERSARKGINPKTKETIEIPASKNVKFKPASKLKNSVNK</sequence>
<dbReference type="Gene3D" id="4.10.520.10">
    <property type="entry name" value="IHF-like DNA-binding proteins"/>
    <property type="match status" value="1"/>
</dbReference>
<evidence type="ECO:0000313" key="5">
    <source>
        <dbReference type="EMBL" id="MBM6830981.1"/>
    </source>
</evidence>
<dbReference type="Proteomes" id="UP000775500">
    <property type="component" value="Unassembled WGS sequence"/>
</dbReference>
<evidence type="ECO:0000256" key="4">
    <source>
        <dbReference type="RuleBase" id="RU003939"/>
    </source>
</evidence>
<dbReference type="PRINTS" id="PR01727">
    <property type="entry name" value="DNABINDINGHU"/>
</dbReference>
<comment type="similarity">
    <text evidence="1 4">Belongs to the bacterial histone-like protein family.</text>
</comment>
<keyword evidence="2" id="KW-0226">DNA condensation</keyword>
<name>A0ABS2FLX5_9FIRM</name>
<dbReference type="InterPro" id="IPR000119">
    <property type="entry name" value="Hist_DNA-bd"/>
</dbReference>
<organism evidence="5 6">
    <name type="scientific">Faecalicoccus acidiformans</name>
    <dbReference type="NCBI Taxonomy" id="915173"/>
    <lineage>
        <taxon>Bacteria</taxon>
        <taxon>Bacillati</taxon>
        <taxon>Bacillota</taxon>
        <taxon>Erysipelotrichia</taxon>
        <taxon>Erysipelotrichales</taxon>
        <taxon>Erysipelotrichaceae</taxon>
        <taxon>Faecalicoccus</taxon>
    </lineage>
</organism>
<protein>
    <submittedName>
        <fullName evidence="5">HU family DNA-binding protein</fullName>
    </submittedName>
</protein>
<comment type="caution">
    <text evidence="5">The sequence shown here is derived from an EMBL/GenBank/DDBJ whole genome shotgun (WGS) entry which is preliminary data.</text>
</comment>
<accession>A0ABS2FLX5</accession>
<dbReference type="SUPFAM" id="SSF47729">
    <property type="entry name" value="IHF-like DNA-binding proteins"/>
    <property type="match status" value="1"/>
</dbReference>